<keyword evidence="1" id="KW-0812">Transmembrane</keyword>
<dbReference type="Proteomes" id="UP000019277">
    <property type="component" value="Unassembled WGS sequence"/>
</dbReference>
<keyword evidence="1" id="KW-1133">Transmembrane helix</keyword>
<evidence type="ECO:0000313" key="2">
    <source>
        <dbReference type="EMBL" id="EWC59376.1"/>
    </source>
</evidence>
<sequence>MARPGTTGGRGADVLRVPAVDAARAMVTAAARTQLPHFEQVTDAWDEGVLPGRGSAAWTGGSVGSNIDPQVLSDVVYPLLTSTVAQVVGAAGFVGLQRRRWWRRKPKGQLKSAVLEVPAAKLDEFHRKCVAHGTTLGLSVEEATLMADALIGFLRDNG</sequence>
<reference evidence="2 3" key="1">
    <citation type="journal article" date="2014" name="Genome Announc.">
        <title>Draft Genome Sequence of the Antitrypanosomally Active Sponge-Associated Bacterium Actinokineospora sp. Strain EG49.</title>
        <authorList>
            <person name="Harjes J."/>
            <person name="Ryu T."/>
            <person name="Abdelmohsen U.R."/>
            <person name="Moitinho-Silva L."/>
            <person name="Horn H."/>
            <person name="Ravasi T."/>
            <person name="Hentschel U."/>
        </authorList>
    </citation>
    <scope>NUCLEOTIDE SEQUENCE [LARGE SCALE GENOMIC DNA]</scope>
    <source>
        <strain evidence="2 3">EG49</strain>
    </source>
</reference>
<dbReference type="EMBL" id="AYXG01000206">
    <property type="protein sequence ID" value="EWC59376.1"/>
    <property type="molecule type" value="Genomic_DNA"/>
</dbReference>
<keyword evidence="3" id="KW-1185">Reference proteome</keyword>
<dbReference type="AlphaFoldDB" id="W7ISH3"/>
<organism evidence="2 3">
    <name type="scientific">Actinokineospora spheciospongiae</name>
    <dbReference type="NCBI Taxonomy" id="909613"/>
    <lineage>
        <taxon>Bacteria</taxon>
        <taxon>Bacillati</taxon>
        <taxon>Actinomycetota</taxon>
        <taxon>Actinomycetes</taxon>
        <taxon>Pseudonocardiales</taxon>
        <taxon>Pseudonocardiaceae</taxon>
        <taxon>Actinokineospora</taxon>
    </lineage>
</organism>
<feature type="transmembrane region" description="Helical" evidence="1">
    <location>
        <begin position="75"/>
        <end position="96"/>
    </location>
</feature>
<protein>
    <submittedName>
        <fullName evidence="2">Uncharacterized protein</fullName>
    </submittedName>
</protein>
<evidence type="ECO:0000313" key="3">
    <source>
        <dbReference type="Proteomes" id="UP000019277"/>
    </source>
</evidence>
<evidence type="ECO:0000256" key="1">
    <source>
        <dbReference type="SAM" id="Phobius"/>
    </source>
</evidence>
<dbReference type="RefSeq" id="WP_035287546.1">
    <property type="nucleotide sequence ID" value="NZ_AYXG01000206.1"/>
</dbReference>
<keyword evidence="1" id="KW-0472">Membrane</keyword>
<comment type="caution">
    <text evidence="2">The sequence shown here is derived from an EMBL/GenBank/DDBJ whole genome shotgun (WGS) entry which is preliminary data.</text>
</comment>
<gene>
    <name evidence="2" type="ORF">UO65_5322</name>
</gene>
<accession>W7ISH3</accession>
<name>W7ISH3_9PSEU</name>
<proteinExistence type="predicted"/>